<protein>
    <submittedName>
        <fullName evidence="8">Cytochrome c biogenesis protein</fullName>
    </submittedName>
</protein>
<feature type="transmembrane region" description="Helical" evidence="6">
    <location>
        <begin position="43"/>
        <end position="65"/>
    </location>
</feature>
<evidence type="ECO:0000256" key="4">
    <source>
        <dbReference type="ARBA" id="ARBA00022989"/>
    </source>
</evidence>
<gene>
    <name evidence="8" type="primary">ccsa</name>
</gene>
<evidence type="ECO:0000256" key="3">
    <source>
        <dbReference type="ARBA" id="ARBA00022748"/>
    </source>
</evidence>
<evidence type="ECO:0000256" key="6">
    <source>
        <dbReference type="SAM" id="Phobius"/>
    </source>
</evidence>
<feature type="transmembrane region" description="Helical" evidence="6">
    <location>
        <begin position="102"/>
        <end position="125"/>
    </location>
</feature>
<keyword evidence="5 6" id="KW-0472">Membrane</keyword>
<dbReference type="RefSeq" id="YP_003795417.1">
    <property type="nucleotide sequence ID" value="NC_014345.1"/>
</dbReference>
<name>D9IXN8_9ALVE</name>
<dbReference type="InterPro" id="IPR002541">
    <property type="entry name" value="Cyt_c_assembly"/>
</dbReference>
<comment type="subcellular location">
    <subcellularLocation>
        <location evidence="1">Membrane</location>
        <topology evidence="1">Multi-pass membrane protein</topology>
    </subcellularLocation>
</comment>
<sequence>MGYSWMTQSWLAFTNMSFLAQLAGFTLAPWLKCSKVFSVTSRFCLWVLLECFLVWFLLRCVWYHTVPLASLYESFCVLALLICALNLLVLGPTSRLKRISPWLALGITILLGGVLLFVDSALPVAMQQSNGPPQSLRAPWLSVHVSMMIVSYAFLTTGSLAVLGGIYAIRYVLKTRPNSSESTKVFNFLN</sequence>
<feature type="transmembrane region" description="Helical" evidence="6">
    <location>
        <begin position="12"/>
        <end position="31"/>
    </location>
</feature>
<evidence type="ECO:0000313" key="8">
    <source>
        <dbReference type="EMBL" id="ADJ66605.1"/>
    </source>
</evidence>
<feature type="domain" description="Cytochrome c assembly protein" evidence="7">
    <location>
        <begin position="69"/>
        <end position="166"/>
    </location>
</feature>
<evidence type="ECO:0000256" key="5">
    <source>
        <dbReference type="ARBA" id="ARBA00023136"/>
    </source>
</evidence>
<geneLocation type="chloroplast" evidence="8"/>
<organism evidence="8">
    <name type="scientific">Chromerida sp. RM11</name>
    <dbReference type="NCBI Taxonomy" id="348535"/>
    <lineage>
        <taxon>Eukaryota</taxon>
        <taxon>Sar</taxon>
        <taxon>Alveolata</taxon>
        <taxon>Colpodellida</taxon>
    </lineage>
</organism>
<dbReference type="PANTHER" id="PTHR30071:SF1">
    <property type="entry name" value="CYTOCHROME B_B6 PROTEIN-RELATED"/>
    <property type="match status" value="1"/>
</dbReference>
<reference evidence="8" key="1">
    <citation type="journal article" date="2010" name="Proc. Natl. Acad. Sci. U.S.A.">
        <title>A common red algal origin of the apicomplexan, dinoflagellate, and heterokont plastids.</title>
        <authorList>
            <person name="Janouskovec J."/>
            <person name="Horak A."/>
            <person name="Obornik M."/>
            <person name="Lukes J."/>
            <person name="Keeling P.J."/>
        </authorList>
    </citation>
    <scope>NUCLEOTIDE SEQUENCE [LARGE SCALE GENOMIC DNA]</scope>
</reference>
<keyword evidence="4 6" id="KW-1133">Transmembrane helix</keyword>
<dbReference type="EMBL" id="HM222968">
    <property type="protein sequence ID" value="ADJ66605.1"/>
    <property type="molecule type" value="Genomic_DNA"/>
</dbReference>
<accession>D9IXN8</accession>
<keyword evidence="3" id="KW-0201">Cytochrome c-type biogenesis</keyword>
<evidence type="ECO:0000256" key="2">
    <source>
        <dbReference type="ARBA" id="ARBA00022692"/>
    </source>
</evidence>
<dbReference type="GO" id="GO:0020037">
    <property type="term" value="F:heme binding"/>
    <property type="evidence" value="ECO:0007669"/>
    <property type="project" value="InterPro"/>
</dbReference>
<dbReference type="GO" id="GO:0017004">
    <property type="term" value="P:cytochrome complex assembly"/>
    <property type="evidence" value="ECO:0007669"/>
    <property type="project" value="UniProtKB-KW"/>
</dbReference>
<keyword evidence="8" id="KW-0150">Chloroplast</keyword>
<feature type="transmembrane region" description="Helical" evidence="6">
    <location>
        <begin position="145"/>
        <end position="169"/>
    </location>
</feature>
<dbReference type="PANTHER" id="PTHR30071">
    <property type="entry name" value="HEME EXPORTER PROTEIN C"/>
    <property type="match status" value="1"/>
</dbReference>
<evidence type="ECO:0000256" key="1">
    <source>
        <dbReference type="ARBA" id="ARBA00004141"/>
    </source>
</evidence>
<dbReference type="InterPro" id="IPR045062">
    <property type="entry name" value="Cyt_c_biogenesis_CcsA/CcmC"/>
</dbReference>
<feature type="transmembrane region" description="Helical" evidence="6">
    <location>
        <begin position="71"/>
        <end position="90"/>
    </location>
</feature>
<dbReference type="GO" id="GO:0005886">
    <property type="term" value="C:plasma membrane"/>
    <property type="evidence" value="ECO:0007669"/>
    <property type="project" value="TreeGrafter"/>
</dbReference>
<evidence type="ECO:0000259" key="7">
    <source>
        <dbReference type="Pfam" id="PF01578"/>
    </source>
</evidence>
<keyword evidence="2 6" id="KW-0812">Transmembrane</keyword>
<proteinExistence type="predicted"/>
<dbReference type="GeneID" id="9481084"/>
<dbReference type="AlphaFoldDB" id="D9IXN8"/>
<keyword evidence="8" id="KW-0934">Plastid</keyword>
<dbReference type="Pfam" id="PF01578">
    <property type="entry name" value="Cytochrom_C_asm"/>
    <property type="match status" value="1"/>
</dbReference>